<dbReference type="EMBL" id="CP115450">
    <property type="protein sequence ID" value="WBP87467.1"/>
    <property type="molecule type" value="Genomic_DNA"/>
</dbReference>
<keyword evidence="3" id="KW-1185">Reference proteome</keyword>
<dbReference type="InterPro" id="IPR037401">
    <property type="entry name" value="SnoaL-like"/>
</dbReference>
<dbReference type="Proteomes" id="UP001212821">
    <property type="component" value="Chromosome"/>
</dbReference>
<evidence type="ECO:0000313" key="2">
    <source>
        <dbReference type="EMBL" id="WBP87467.1"/>
    </source>
</evidence>
<evidence type="ECO:0000259" key="1">
    <source>
        <dbReference type="Pfam" id="PF12680"/>
    </source>
</evidence>
<dbReference type="InterPro" id="IPR032710">
    <property type="entry name" value="NTF2-like_dom_sf"/>
</dbReference>
<sequence>MSRTPQEIFQSYVHAGALTRNADALAECFTEDGVFEAPLMSAGAAFPRRLVGREEIRSAMAAYYAQHPVKGARSPNLEKSGYVLHTTSDPDVFIAEIDTVFDGAGDGDDVVVSLVQIFRIRDGKIARLRDYFAPELMG</sequence>
<name>A0ABY7Q458_9ACTN</name>
<reference evidence="3" key="1">
    <citation type="submission" date="2022-12" db="EMBL/GenBank/DDBJ databases">
        <authorList>
            <person name="Mo P."/>
        </authorList>
    </citation>
    <scope>NUCLEOTIDE SEQUENCE [LARGE SCALE GENOMIC DNA]</scope>
    <source>
        <strain evidence="3">HUAS 3-15</strain>
    </source>
</reference>
<feature type="domain" description="SnoaL-like" evidence="1">
    <location>
        <begin position="18"/>
        <end position="127"/>
    </location>
</feature>
<organism evidence="2 3">
    <name type="scientific">Kitasatospora cathayae</name>
    <dbReference type="NCBI Taxonomy" id="3004092"/>
    <lineage>
        <taxon>Bacteria</taxon>
        <taxon>Bacillati</taxon>
        <taxon>Actinomycetota</taxon>
        <taxon>Actinomycetes</taxon>
        <taxon>Kitasatosporales</taxon>
        <taxon>Streptomycetaceae</taxon>
        <taxon>Kitasatospora</taxon>
    </lineage>
</organism>
<accession>A0ABY7Q458</accession>
<dbReference type="RefSeq" id="WP_270144914.1">
    <property type="nucleotide sequence ID" value="NZ_CP115450.1"/>
</dbReference>
<proteinExistence type="predicted"/>
<protein>
    <submittedName>
        <fullName evidence="2">Nuclear transport factor 2 family protein</fullName>
    </submittedName>
</protein>
<dbReference type="Pfam" id="PF12680">
    <property type="entry name" value="SnoaL_2"/>
    <property type="match status" value="1"/>
</dbReference>
<evidence type="ECO:0000313" key="3">
    <source>
        <dbReference type="Proteomes" id="UP001212821"/>
    </source>
</evidence>
<dbReference type="Gene3D" id="3.10.450.50">
    <property type="match status" value="1"/>
</dbReference>
<gene>
    <name evidence="2" type="ORF">O1G21_17545</name>
</gene>
<dbReference type="SUPFAM" id="SSF54427">
    <property type="entry name" value="NTF2-like"/>
    <property type="match status" value="1"/>
</dbReference>